<dbReference type="RefSeq" id="WP_355668252.1">
    <property type="nucleotide sequence ID" value="NZ_JBEXRX010000228.1"/>
</dbReference>
<comment type="caution">
    <text evidence="6">The sequence shown here is derived from an EMBL/GenBank/DDBJ whole genome shotgun (WGS) entry which is preliminary data.</text>
</comment>
<dbReference type="InterPro" id="IPR002104">
    <property type="entry name" value="Integrase_catalytic"/>
</dbReference>
<dbReference type="Proteomes" id="UP001550348">
    <property type="component" value="Unassembled WGS sequence"/>
</dbReference>
<evidence type="ECO:0000256" key="3">
    <source>
        <dbReference type="PROSITE-ProRule" id="PRU01248"/>
    </source>
</evidence>
<dbReference type="Gene3D" id="1.10.443.10">
    <property type="entry name" value="Intergrase catalytic core"/>
    <property type="match status" value="1"/>
</dbReference>
<evidence type="ECO:0000259" key="4">
    <source>
        <dbReference type="PROSITE" id="PS51898"/>
    </source>
</evidence>
<dbReference type="InterPro" id="IPR044068">
    <property type="entry name" value="CB"/>
</dbReference>
<dbReference type="Pfam" id="PF00589">
    <property type="entry name" value="Phage_integrase"/>
    <property type="match status" value="1"/>
</dbReference>
<feature type="non-terminal residue" evidence="6">
    <location>
        <position position="393"/>
    </location>
</feature>
<dbReference type="PROSITE" id="PS51898">
    <property type="entry name" value="TYR_RECOMBINASE"/>
    <property type="match status" value="1"/>
</dbReference>
<dbReference type="InterPro" id="IPR010998">
    <property type="entry name" value="Integrase_recombinase_N"/>
</dbReference>
<evidence type="ECO:0000313" key="6">
    <source>
        <dbReference type="EMBL" id="MEU0156762.1"/>
    </source>
</evidence>
<sequence>MTTRRARGEGGLHWDEARQRWIATITVGYTPAGKRIVRKGSGKTKTEARAKLREKIRDYEDGLALVQDGHTVADALNDWLTYGLSNQSESTKSNYTTLVRSHIISDLGARKLRDLSATDVDRWLMGKSQHLSTRTLRLLHSLLNRAVNRAMARDKVKRNVVALCAVPTGRTGRPSKSLTLDHAKALLIAAEVSSLHAYIVLSLLTGARTEELRALTWAHVDLTGKPQIDPPAPPSIQVWRSVRIDGDTKTKKSRRTLALPARCVTALTTHRKRQGEPAADRLVFTSAAGTALDRHNVLRAFRLVVAKAGLDPRDWTPRELRHSFVSLLSDSGVSIEQIADLCGHSGTTVTESVYRHQLRPVLLRGRRVTGSRHWAMARCVDQCECSNRDRWQL</sequence>
<protein>
    <submittedName>
        <fullName evidence="6">Site-specific integrase</fullName>
    </submittedName>
</protein>
<organism evidence="6 7">
    <name type="scientific">Micromonospora fulviviridis</name>
    <dbReference type="NCBI Taxonomy" id="47860"/>
    <lineage>
        <taxon>Bacteria</taxon>
        <taxon>Bacillati</taxon>
        <taxon>Actinomycetota</taxon>
        <taxon>Actinomycetes</taxon>
        <taxon>Micromonosporales</taxon>
        <taxon>Micromonosporaceae</taxon>
        <taxon>Micromonospora</taxon>
    </lineage>
</organism>
<keyword evidence="1 3" id="KW-0238">DNA-binding</keyword>
<dbReference type="InterPro" id="IPR050090">
    <property type="entry name" value="Tyrosine_recombinase_XerCD"/>
</dbReference>
<dbReference type="PANTHER" id="PTHR30349">
    <property type="entry name" value="PHAGE INTEGRASE-RELATED"/>
    <property type="match status" value="1"/>
</dbReference>
<keyword evidence="7" id="KW-1185">Reference proteome</keyword>
<proteinExistence type="predicted"/>
<accession>A0ABV2VXP3</accession>
<evidence type="ECO:0000256" key="1">
    <source>
        <dbReference type="ARBA" id="ARBA00023125"/>
    </source>
</evidence>
<keyword evidence="2" id="KW-0233">DNA recombination</keyword>
<feature type="domain" description="Tyr recombinase" evidence="4">
    <location>
        <begin position="173"/>
        <end position="368"/>
    </location>
</feature>
<dbReference type="PROSITE" id="PS51900">
    <property type="entry name" value="CB"/>
    <property type="match status" value="1"/>
</dbReference>
<reference evidence="6 7" key="1">
    <citation type="submission" date="2024-06" db="EMBL/GenBank/DDBJ databases">
        <title>The Natural Products Discovery Center: Release of the First 8490 Sequenced Strains for Exploring Actinobacteria Biosynthetic Diversity.</title>
        <authorList>
            <person name="Kalkreuter E."/>
            <person name="Kautsar S.A."/>
            <person name="Yang D."/>
            <person name="Bader C.D."/>
            <person name="Teijaro C.N."/>
            <person name="Fluegel L."/>
            <person name="Davis C.M."/>
            <person name="Simpson J.R."/>
            <person name="Lauterbach L."/>
            <person name="Steele A.D."/>
            <person name="Gui C."/>
            <person name="Meng S."/>
            <person name="Li G."/>
            <person name="Viehrig K."/>
            <person name="Ye F."/>
            <person name="Su P."/>
            <person name="Kiefer A.F."/>
            <person name="Nichols A."/>
            <person name="Cepeda A.J."/>
            <person name="Yan W."/>
            <person name="Fan B."/>
            <person name="Jiang Y."/>
            <person name="Adhikari A."/>
            <person name="Zheng C.-J."/>
            <person name="Schuster L."/>
            <person name="Cowan T.M."/>
            <person name="Smanski M.J."/>
            <person name="Chevrette M.G."/>
            <person name="De Carvalho L.P.S."/>
            <person name="Shen B."/>
        </authorList>
    </citation>
    <scope>NUCLEOTIDE SEQUENCE [LARGE SCALE GENOMIC DNA]</scope>
    <source>
        <strain evidence="6 7">NPDC006286</strain>
    </source>
</reference>
<dbReference type="InterPro" id="IPR013762">
    <property type="entry name" value="Integrase-like_cat_sf"/>
</dbReference>
<dbReference type="InterPro" id="IPR011010">
    <property type="entry name" value="DNA_brk_join_enz"/>
</dbReference>
<feature type="domain" description="Core-binding (CB)" evidence="5">
    <location>
        <begin position="70"/>
        <end position="151"/>
    </location>
</feature>
<gene>
    <name evidence="6" type="ORF">ABZ071_33825</name>
</gene>
<evidence type="ECO:0000313" key="7">
    <source>
        <dbReference type="Proteomes" id="UP001550348"/>
    </source>
</evidence>
<name>A0ABV2VXP3_9ACTN</name>
<dbReference type="EMBL" id="JBEXRX010000228">
    <property type="protein sequence ID" value="MEU0156762.1"/>
    <property type="molecule type" value="Genomic_DNA"/>
</dbReference>
<dbReference type="PANTHER" id="PTHR30349:SF91">
    <property type="entry name" value="INTA PROTEIN"/>
    <property type="match status" value="1"/>
</dbReference>
<dbReference type="Gene3D" id="1.10.150.130">
    <property type="match status" value="1"/>
</dbReference>
<dbReference type="SUPFAM" id="SSF56349">
    <property type="entry name" value="DNA breaking-rejoining enzymes"/>
    <property type="match status" value="1"/>
</dbReference>
<dbReference type="CDD" id="cd01189">
    <property type="entry name" value="INT_ICEBs1_C_like"/>
    <property type="match status" value="1"/>
</dbReference>
<evidence type="ECO:0000256" key="2">
    <source>
        <dbReference type="ARBA" id="ARBA00023172"/>
    </source>
</evidence>
<evidence type="ECO:0000259" key="5">
    <source>
        <dbReference type="PROSITE" id="PS51900"/>
    </source>
</evidence>